<name>A0A1M5TCJ3_9FLAO</name>
<keyword evidence="2 4" id="KW-0418">Kinase</keyword>
<dbReference type="PANTHER" id="PTHR10584">
    <property type="entry name" value="SUGAR KINASE"/>
    <property type="match status" value="1"/>
</dbReference>
<dbReference type="InterPro" id="IPR002173">
    <property type="entry name" value="Carboh/pur_kinase_PfkB_CS"/>
</dbReference>
<sequence length="306" mass="33857">MSKLLVIGTVAFDAIETPFGKTDKILGGAGTYIGLSASNFKNVDTGLVSVVGDDFPQEYFDLLHSKNINTEGIEVVKDGKTFFWSGKYHNNMNQRDTLITDLNVLEHFNPVVPEKYKDAEIVMLGNLHPLVQNAGLEQMNKKPKMVVLDTMNFWMDIALDDLKMLLKKVDVITINDEEAQQLSGEHSLVKAAAIIHQMGPEYVVIKKGEHGALLFHKDKMFFAPALPLADVFDPTGAGDTFAGGFTGYLAQQGDLSFENIKNAVIWGSNLASFTVEKFGVERIAGVTYTEVEERLAKFKELTKFSL</sequence>
<dbReference type="Proteomes" id="UP000184109">
    <property type="component" value="Unassembled WGS sequence"/>
</dbReference>
<dbReference type="PANTHER" id="PTHR10584:SF166">
    <property type="entry name" value="RIBOKINASE"/>
    <property type="match status" value="1"/>
</dbReference>
<dbReference type="AlphaFoldDB" id="A0A1M5TCJ3"/>
<feature type="domain" description="Carbohydrate kinase PfkB" evidence="3">
    <location>
        <begin position="2"/>
        <end position="280"/>
    </location>
</feature>
<dbReference type="EMBL" id="FQXQ01000001">
    <property type="protein sequence ID" value="SHH48424.1"/>
    <property type="molecule type" value="Genomic_DNA"/>
</dbReference>
<organism evidence="4 5">
    <name type="scientific">Wenyingzhuangia marina</name>
    <dbReference type="NCBI Taxonomy" id="1195760"/>
    <lineage>
        <taxon>Bacteria</taxon>
        <taxon>Pseudomonadati</taxon>
        <taxon>Bacteroidota</taxon>
        <taxon>Flavobacteriia</taxon>
        <taxon>Flavobacteriales</taxon>
        <taxon>Flavobacteriaceae</taxon>
        <taxon>Wenyingzhuangia</taxon>
    </lineage>
</organism>
<accession>A0A1M5TCJ3</accession>
<dbReference type="STRING" id="1195760.SAMN05444281_0817"/>
<evidence type="ECO:0000259" key="3">
    <source>
        <dbReference type="Pfam" id="PF00294"/>
    </source>
</evidence>
<dbReference type="SUPFAM" id="SSF53613">
    <property type="entry name" value="Ribokinase-like"/>
    <property type="match status" value="1"/>
</dbReference>
<keyword evidence="5" id="KW-1185">Reference proteome</keyword>
<dbReference type="GO" id="GO:0005829">
    <property type="term" value="C:cytosol"/>
    <property type="evidence" value="ECO:0007669"/>
    <property type="project" value="TreeGrafter"/>
</dbReference>
<dbReference type="RefSeq" id="WP_073118505.1">
    <property type="nucleotide sequence ID" value="NZ_BMEN01000001.1"/>
</dbReference>
<keyword evidence="1" id="KW-0808">Transferase</keyword>
<evidence type="ECO:0000256" key="2">
    <source>
        <dbReference type="ARBA" id="ARBA00022777"/>
    </source>
</evidence>
<dbReference type="Gene3D" id="3.40.1190.20">
    <property type="match status" value="1"/>
</dbReference>
<dbReference type="Pfam" id="PF00294">
    <property type="entry name" value="PfkB"/>
    <property type="match status" value="1"/>
</dbReference>
<proteinExistence type="predicted"/>
<evidence type="ECO:0000256" key="1">
    <source>
        <dbReference type="ARBA" id="ARBA00022679"/>
    </source>
</evidence>
<dbReference type="InterPro" id="IPR011611">
    <property type="entry name" value="PfkB_dom"/>
</dbReference>
<dbReference type="InterPro" id="IPR029056">
    <property type="entry name" value="Ribokinase-like"/>
</dbReference>
<gene>
    <name evidence="4" type="ORF">SAMN05444281_0817</name>
</gene>
<dbReference type="OrthoDB" id="9813569at2"/>
<protein>
    <submittedName>
        <fullName evidence="4">Sugar or nucleoside kinase, ribokinase family</fullName>
    </submittedName>
</protein>
<reference evidence="5" key="1">
    <citation type="submission" date="2016-11" db="EMBL/GenBank/DDBJ databases">
        <authorList>
            <person name="Varghese N."/>
            <person name="Submissions S."/>
        </authorList>
    </citation>
    <scope>NUCLEOTIDE SEQUENCE [LARGE SCALE GENOMIC DNA]</scope>
    <source>
        <strain evidence="5">DSM 100572</strain>
    </source>
</reference>
<evidence type="ECO:0000313" key="5">
    <source>
        <dbReference type="Proteomes" id="UP000184109"/>
    </source>
</evidence>
<dbReference type="PROSITE" id="PS00584">
    <property type="entry name" value="PFKB_KINASES_2"/>
    <property type="match status" value="1"/>
</dbReference>
<dbReference type="GO" id="GO:0016301">
    <property type="term" value="F:kinase activity"/>
    <property type="evidence" value="ECO:0007669"/>
    <property type="project" value="UniProtKB-KW"/>
</dbReference>
<evidence type="ECO:0000313" key="4">
    <source>
        <dbReference type="EMBL" id="SHH48424.1"/>
    </source>
</evidence>